<keyword evidence="4" id="KW-1185">Reference proteome</keyword>
<dbReference type="Pfam" id="PF00881">
    <property type="entry name" value="Nitroreductase"/>
    <property type="match status" value="1"/>
</dbReference>
<evidence type="ECO:0000313" key="3">
    <source>
        <dbReference type="EMBL" id="BBB90335.1"/>
    </source>
</evidence>
<feature type="domain" description="Nitroreductase" evidence="2">
    <location>
        <begin position="10"/>
        <end position="164"/>
    </location>
</feature>
<dbReference type="Gene3D" id="3.40.109.10">
    <property type="entry name" value="NADH Oxidase"/>
    <property type="match status" value="1"/>
</dbReference>
<dbReference type="PANTHER" id="PTHR23026">
    <property type="entry name" value="NADPH NITROREDUCTASE"/>
    <property type="match status" value="1"/>
</dbReference>
<dbReference type="EC" id="6.3.2.31" evidence="3"/>
<dbReference type="GO" id="GO:0046256">
    <property type="term" value="P:2,4,6-trinitrotoluene catabolic process"/>
    <property type="evidence" value="ECO:0007669"/>
    <property type="project" value="TreeGrafter"/>
</dbReference>
<keyword evidence="3" id="KW-0436">Ligase</keyword>
<evidence type="ECO:0000259" key="2">
    <source>
        <dbReference type="Pfam" id="PF00881"/>
    </source>
</evidence>
<keyword evidence="1" id="KW-0520">NAD</keyword>
<dbReference type="InterPro" id="IPR050627">
    <property type="entry name" value="Nitroreductase/BluB"/>
</dbReference>
<organism evidence="3 4">
    <name type="scientific">Methylomusa anaerophila</name>
    <dbReference type="NCBI Taxonomy" id="1930071"/>
    <lineage>
        <taxon>Bacteria</taxon>
        <taxon>Bacillati</taxon>
        <taxon>Bacillota</taxon>
        <taxon>Negativicutes</taxon>
        <taxon>Selenomonadales</taxon>
        <taxon>Sporomusaceae</taxon>
        <taxon>Methylomusa</taxon>
    </lineage>
</organism>
<dbReference type="SUPFAM" id="SSF55469">
    <property type="entry name" value="FMN-dependent nitroreductase-like"/>
    <property type="match status" value="1"/>
</dbReference>
<dbReference type="GO" id="GO:0005829">
    <property type="term" value="C:cytosol"/>
    <property type="evidence" value="ECO:0007669"/>
    <property type="project" value="TreeGrafter"/>
</dbReference>
<proteinExistence type="predicted"/>
<gene>
    <name evidence="3" type="primary">fbiB</name>
    <name evidence="3" type="ORF">MAMMFC1_00983</name>
</gene>
<dbReference type="EMBL" id="AP018449">
    <property type="protein sequence ID" value="BBB90335.1"/>
    <property type="molecule type" value="Genomic_DNA"/>
</dbReference>
<sequence length="185" mass="20824">MFMNEVIKIIKRRRSIRKFRPDQIKDAELKAILDAAIYAPSGHNEQPWFFSVIQNDSFIDELSSKAKEVMATSQVDWIAKLGKKKRHILYNAPTVIVISGRKGANSPLADCCAAIQNMLLAAESLNIGSLWVGLIAHAFGDGRILVRLQIPEGYEPYYAVCLGYKQEQVNPVAAERNRNVFVYID</sequence>
<evidence type="ECO:0000256" key="1">
    <source>
        <dbReference type="ARBA" id="ARBA00023027"/>
    </source>
</evidence>
<reference evidence="3 4" key="1">
    <citation type="journal article" date="2018" name="Int. J. Syst. Evol. Microbiol.">
        <title>Methylomusa anaerophila gen. nov., sp. nov., an anaerobic methanol-utilizing bacterium isolated from a microbial fuel cell.</title>
        <authorList>
            <person name="Amano N."/>
            <person name="Yamamuro A."/>
            <person name="Miyahara M."/>
            <person name="Kouzuma A."/>
            <person name="Abe T."/>
            <person name="Watanabe K."/>
        </authorList>
    </citation>
    <scope>NUCLEOTIDE SEQUENCE [LARGE SCALE GENOMIC DNA]</scope>
    <source>
        <strain evidence="3 4">MMFC1</strain>
    </source>
</reference>
<protein>
    <submittedName>
        <fullName evidence="3">Coenzyme F420:L-glutamate ligase</fullName>
        <ecNumber evidence="3">6.3.2.31</ecNumber>
    </submittedName>
</protein>
<dbReference type="GO" id="GO:0052618">
    <property type="term" value="F:coenzyme F420-0:L-glutamate ligase activity"/>
    <property type="evidence" value="ECO:0007669"/>
    <property type="project" value="UniProtKB-EC"/>
</dbReference>
<dbReference type="GO" id="GO:0046857">
    <property type="term" value="F:oxidoreductase activity, acting on other nitrogenous compounds as donors, with NAD or NADP as acceptor"/>
    <property type="evidence" value="ECO:0007669"/>
    <property type="project" value="TreeGrafter"/>
</dbReference>
<dbReference type="CDD" id="cd02136">
    <property type="entry name" value="PnbA_NfnB-like"/>
    <property type="match status" value="1"/>
</dbReference>
<name>A0A348AGY7_9FIRM</name>
<dbReference type="AlphaFoldDB" id="A0A348AGY7"/>
<accession>A0A348AGY7</accession>
<dbReference type="InterPro" id="IPR000415">
    <property type="entry name" value="Nitroreductase-like"/>
</dbReference>
<dbReference type="Proteomes" id="UP000276437">
    <property type="component" value="Chromosome"/>
</dbReference>
<dbReference type="PANTHER" id="PTHR23026:SF125">
    <property type="entry name" value="OXYGEN-INSENSITIVE NAD(P)H NITROREDUCTASE"/>
    <property type="match status" value="1"/>
</dbReference>
<evidence type="ECO:0000313" key="4">
    <source>
        <dbReference type="Proteomes" id="UP000276437"/>
    </source>
</evidence>
<dbReference type="InterPro" id="IPR029479">
    <property type="entry name" value="Nitroreductase"/>
</dbReference>
<dbReference type="KEGG" id="mana:MAMMFC1_00983"/>